<sequence>MDVKFKKQFPTRKELEIVSSTRLWKRQDKAARMIQRCYREYKRRRKELEAAQTVEEEDEITANSSPGGWQGRLSAFLHVHRGSRASSRKSSRASDAGSDASEMGAVWLNLPLFLLTGAQPGNGGPEETLKPTNDVCITVSNPSPETVLPNERDFMTSPPAGNMAGRHDSLDLPEGTGVEITVTEPSPDQDVKQVQQNHIPALQRLQSADFASLKKKAIPAYRGSIFLVQR</sequence>
<evidence type="ECO:0000256" key="1">
    <source>
        <dbReference type="SAM" id="Coils"/>
    </source>
</evidence>
<dbReference type="RefSeq" id="XP_008484520.2">
    <property type="nucleotide sequence ID" value="XM_008486298.2"/>
</dbReference>
<protein>
    <submittedName>
        <fullName evidence="3">Uncharacterized protein LOC103521192</fullName>
    </submittedName>
</protein>
<evidence type="ECO:0000313" key="3">
    <source>
        <dbReference type="RefSeq" id="XP_008484520.2"/>
    </source>
</evidence>
<keyword evidence="2" id="KW-1185">Reference proteome</keyword>
<dbReference type="STRING" id="121845.A0A1S3DMI4"/>
<feature type="coiled-coil region" evidence="1">
    <location>
        <begin position="31"/>
        <end position="58"/>
    </location>
</feature>
<reference evidence="3" key="1">
    <citation type="submission" date="2025-08" db="UniProtKB">
        <authorList>
            <consortium name="RefSeq"/>
        </authorList>
    </citation>
    <scope>IDENTIFICATION</scope>
</reference>
<dbReference type="Proteomes" id="UP000079169">
    <property type="component" value="Unplaced"/>
</dbReference>
<evidence type="ECO:0000313" key="2">
    <source>
        <dbReference type="Proteomes" id="UP000079169"/>
    </source>
</evidence>
<feature type="non-terminal residue" evidence="3">
    <location>
        <position position="230"/>
    </location>
</feature>
<gene>
    <name evidence="3" type="primary">LOC103521192</name>
</gene>
<name>A0A1S3DMI4_DIACI</name>
<dbReference type="GeneID" id="103521192"/>
<dbReference type="KEGG" id="dci:103521192"/>
<dbReference type="AlphaFoldDB" id="A0A1S3DMI4"/>
<proteinExistence type="predicted"/>
<dbReference type="CDD" id="cd23767">
    <property type="entry name" value="IQCD"/>
    <property type="match status" value="1"/>
</dbReference>
<accession>A0A1S3DMI4</accession>
<dbReference type="PaxDb" id="121845-A0A1S3DMI4"/>
<organism evidence="2 3">
    <name type="scientific">Diaphorina citri</name>
    <name type="common">Asian citrus psyllid</name>
    <dbReference type="NCBI Taxonomy" id="121845"/>
    <lineage>
        <taxon>Eukaryota</taxon>
        <taxon>Metazoa</taxon>
        <taxon>Ecdysozoa</taxon>
        <taxon>Arthropoda</taxon>
        <taxon>Hexapoda</taxon>
        <taxon>Insecta</taxon>
        <taxon>Pterygota</taxon>
        <taxon>Neoptera</taxon>
        <taxon>Paraneoptera</taxon>
        <taxon>Hemiptera</taxon>
        <taxon>Sternorrhyncha</taxon>
        <taxon>Psylloidea</taxon>
        <taxon>Psyllidae</taxon>
        <taxon>Diaphorininae</taxon>
        <taxon>Diaphorina</taxon>
    </lineage>
</organism>
<keyword evidence="1" id="KW-0175">Coiled coil</keyword>